<organism evidence="1">
    <name type="scientific">marine sediment metagenome</name>
    <dbReference type="NCBI Taxonomy" id="412755"/>
    <lineage>
        <taxon>unclassified sequences</taxon>
        <taxon>metagenomes</taxon>
        <taxon>ecological metagenomes</taxon>
    </lineage>
</organism>
<accession>A0A0F9ASQ3</accession>
<comment type="caution">
    <text evidence="1">The sequence shown here is derived from an EMBL/GenBank/DDBJ whole genome shotgun (WGS) entry which is preliminary data.</text>
</comment>
<proteinExistence type="predicted"/>
<evidence type="ECO:0000313" key="1">
    <source>
        <dbReference type="EMBL" id="KKL04647.1"/>
    </source>
</evidence>
<sequence length="50" mass="6067">MVDFIETFSDEYIMKEYKEAALKAITQYKHMIKVFEEHLQLIETERGLKK</sequence>
<protein>
    <submittedName>
        <fullName evidence="1">Uncharacterized protein</fullName>
    </submittedName>
</protein>
<name>A0A0F9ASQ3_9ZZZZ</name>
<gene>
    <name evidence="1" type="ORF">LCGC14_2613960</name>
</gene>
<dbReference type="AlphaFoldDB" id="A0A0F9ASQ3"/>
<reference evidence="1" key="1">
    <citation type="journal article" date="2015" name="Nature">
        <title>Complex archaea that bridge the gap between prokaryotes and eukaryotes.</title>
        <authorList>
            <person name="Spang A."/>
            <person name="Saw J.H."/>
            <person name="Jorgensen S.L."/>
            <person name="Zaremba-Niedzwiedzka K."/>
            <person name="Martijn J."/>
            <person name="Lind A.E."/>
            <person name="van Eijk R."/>
            <person name="Schleper C."/>
            <person name="Guy L."/>
            <person name="Ettema T.J."/>
        </authorList>
    </citation>
    <scope>NUCLEOTIDE SEQUENCE</scope>
</reference>
<dbReference type="EMBL" id="LAZR01044436">
    <property type="protein sequence ID" value="KKL04647.1"/>
    <property type="molecule type" value="Genomic_DNA"/>
</dbReference>